<comment type="catalytic activity">
    <reaction evidence="1">
        <text>1,6-anhydro-N-acetyl-beta-muramate + ATP + H2O = N-acetyl-D-muramate 6-phosphate + ADP + H(+)</text>
        <dbReference type="Rhea" id="RHEA:24952"/>
        <dbReference type="ChEBI" id="CHEBI:15377"/>
        <dbReference type="ChEBI" id="CHEBI:15378"/>
        <dbReference type="ChEBI" id="CHEBI:30616"/>
        <dbReference type="ChEBI" id="CHEBI:58690"/>
        <dbReference type="ChEBI" id="CHEBI:58722"/>
        <dbReference type="ChEBI" id="CHEBI:456216"/>
        <dbReference type="EC" id="2.7.1.170"/>
    </reaction>
</comment>
<comment type="pathway">
    <text evidence="1">Amino-sugar metabolism; 1,6-anhydro-N-acetylmuramate degradation.</text>
</comment>
<organism evidence="3 4">
    <name type="scientific">Streptomyces evansiae</name>
    <dbReference type="NCBI Taxonomy" id="3075535"/>
    <lineage>
        <taxon>Bacteria</taxon>
        <taxon>Bacillati</taxon>
        <taxon>Actinomycetota</taxon>
        <taxon>Actinomycetes</taxon>
        <taxon>Kitasatosporales</taxon>
        <taxon>Streptomycetaceae</taxon>
        <taxon>Streptomyces</taxon>
    </lineage>
</organism>
<keyword evidence="1" id="KW-0067">ATP-binding</keyword>
<dbReference type="RefSeq" id="WP_093853353.1">
    <property type="nucleotide sequence ID" value="NZ_JAVRER010000025.1"/>
</dbReference>
<feature type="region of interest" description="Disordered" evidence="2">
    <location>
        <begin position="353"/>
        <end position="377"/>
    </location>
</feature>
<keyword evidence="1" id="KW-0119">Carbohydrate metabolism</keyword>
<dbReference type="EMBL" id="JAVRER010000025">
    <property type="protein sequence ID" value="MDT0417226.1"/>
    <property type="molecule type" value="Genomic_DNA"/>
</dbReference>
<name>A0ABD5E735_9ACTN</name>
<dbReference type="GO" id="GO:0009254">
    <property type="term" value="P:peptidoglycan turnover"/>
    <property type="evidence" value="ECO:0007669"/>
    <property type="project" value="UniProtKB-UniRule"/>
</dbReference>
<reference evidence="4" key="1">
    <citation type="submission" date="2023-07" db="EMBL/GenBank/DDBJ databases">
        <title>30 novel species of actinomycetes from the DSMZ collection.</title>
        <authorList>
            <person name="Nouioui I."/>
        </authorList>
    </citation>
    <scope>NUCLEOTIDE SEQUENCE [LARGE SCALE GENOMIC DNA]</scope>
    <source>
        <strain evidence="4">DSM 41982</strain>
    </source>
</reference>
<dbReference type="EC" id="2.7.1.170" evidence="1"/>
<dbReference type="SUPFAM" id="SSF53067">
    <property type="entry name" value="Actin-like ATPase domain"/>
    <property type="match status" value="1"/>
</dbReference>
<sequence length="393" mass="40747">MIVVGLMSGTSMDGLDVAVADLSLDGEGTVTLVPLAAEEHPWPEETRARLLGVLPPARVSLGDVCEVDTLVGRESARVVREIVRRYGGDLVGSHGQTVFHSVSPRGRALGTLQLGQPAWIAEETGLPVVSDIRARDIAAGGQGAPLASTLDALWLAAGPGTKRIALNLGGIANVTVVGAPDEPVTAFDTGPANCLLDAAAVRLSGGRLASDIDGRMARAGAVRTDLLGRLREEPYYRLPAPKSTGRELFTTEYVAERLAGLPEVAPDDLMATLAELTAVTVADAVRPYAPTEVVASGGGVRNPALLDRLRAHLAPATLTTSDTYGLPAGDKEAYLMTLLAFLSWHQIPGVAPGATGSTQPRVLGRLSPGTGPLRLPEPGVAPKRLVVLVPPAA</sequence>
<dbReference type="GO" id="GO:0005524">
    <property type="term" value="F:ATP binding"/>
    <property type="evidence" value="ECO:0007669"/>
    <property type="project" value="UniProtKB-UniRule"/>
</dbReference>
<comment type="caution">
    <text evidence="3">The sequence shown here is derived from an EMBL/GenBank/DDBJ whole genome shotgun (WGS) entry which is preliminary data.</text>
</comment>
<protein>
    <recommendedName>
        <fullName evidence="1">Anhydro-N-acetylmuramic acid kinase</fullName>
        <ecNumber evidence="1">2.7.1.170</ecNumber>
    </recommendedName>
    <alternativeName>
        <fullName evidence="1">AnhMurNAc kinase</fullName>
    </alternativeName>
</protein>
<proteinExistence type="inferred from homology"/>
<dbReference type="GO" id="GO:0097175">
    <property type="term" value="P:1,6-anhydro-N-acetyl-beta-muramic acid catabolic process"/>
    <property type="evidence" value="ECO:0007669"/>
    <property type="project" value="UniProtKB-UniRule"/>
</dbReference>
<evidence type="ECO:0000256" key="2">
    <source>
        <dbReference type="SAM" id="MobiDB-lite"/>
    </source>
</evidence>
<comment type="pathway">
    <text evidence="1">Cell wall biogenesis; peptidoglycan recycling.</text>
</comment>
<evidence type="ECO:0000313" key="4">
    <source>
        <dbReference type="Proteomes" id="UP001183607"/>
    </source>
</evidence>
<evidence type="ECO:0000313" key="3">
    <source>
        <dbReference type="EMBL" id="MDT0417226.1"/>
    </source>
</evidence>
<accession>A0ABD5E735</accession>
<dbReference type="InterPro" id="IPR005338">
    <property type="entry name" value="Anhydro_N_Ac-Mur_kinase"/>
</dbReference>
<comment type="function">
    <text evidence="1">Catalyzes the specific phosphorylation of 1,6-anhydro-N-acetylmuramic acid (anhMurNAc) with the simultaneous cleavage of the 1,6-anhydro ring, generating MurNAc-6-P. Is required for the utilization of anhMurNAc either imported from the medium or derived from its own cell wall murein, and thus plays a role in cell wall recycling.</text>
</comment>
<dbReference type="Gene3D" id="3.30.420.40">
    <property type="match status" value="2"/>
</dbReference>
<dbReference type="NCBIfam" id="NF007146">
    <property type="entry name" value="PRK09585.2-6"/>
    <property type="match status" value="1"/>
</dbReference>
<dbReference type="HAMAP" id="MF_01270">
    <property type="entry name" value="AnhMurNAc_kinase"/>
    <property type="match status" value="1"/>
</dbReference>
<dbReference type="Proteomes" id="UP001183607">
    <property type="component" value="Unassembled WGS sequence"/>
</dbReference>
<comment type="similarity">
    <text evidence="1">Belongs to the anhydro-N-acetylmuramic acid kinase family.</text>
</comment>
<feature type="binding site" evidence="1">
    <location>
        <begin position="9"/>
        <end position="16"/>
    </location>
    <ligand>
        <name>ATP</name>
        <dbReference type="ChEBI" id="CHEBI:30616"/>
    </ligand>
</feature>
<dbReference type="PANTHER" id="PTHR30605">
    <property type="entry name" value="ANHYDRO-N-ACETYLMURAMIC ACID KINASE"/>
    <property type="match status" value="1"/>
</dbReference>
<dbReference type="Pfam" id="PF03702">
    <property type="entry name" value="AnmK"/>
    <property type="match status" value="1"/>
</dbReference>
<keyword evidence="1 3" id="KW-0808">Transferase</keyword>
<dbReference type="GO" id="GO:0016301">
    <property type="term" value="F:kinase activity"/>
    <property type="evidence" value="ECO:0007669"/>
    <property type="project" value="UniProtKB-KW"/>
</dbReference>
<dbReference type="GO" id="GO:0016773">
    <property type="term" value="F:phosphotransferase activity, alcohol group as acceptor"/>
    <property type="evidence" value="ECO:0007669"/>
    <property type="project" value="UniProtKB-UniRule"/>
</dbReference>
<dbReference type="InterPro" id="IPR043129">
    <property type="entry name" value="ATPase_NBD"/>
</dbReference>
<dbReference type="PANTHER" id="PTHR30605:SF0">
    <property type="entry name" value="ANHYDRO-N-ACETYLMURAMIC ACID KINASE"/>
    <property type="match status" value="1"/>
</dbReference>
<keyword evidence="1" id="KW-0547">Nucleotide-binding</keyword>
<keyword evidence="1 3" id="KW-0418">Kinase</keyword>
<evidence type="ECO:0000256" key="1">
    <source>
        <dbReference type="HAMAP-Rule" id="MF_01270"/>
    </source>
</evidence>
<dbReference type="AlphaFoldDB" id="A0ABD5E735"/>
<gene>
    <name evidence="1" type="primary">anmK</name>
    <name evidence="3" type="ORF">RM574_17195</name>
</gene>